<evidence type="ECO:0000313" key="3">
    <source>
        <dbReference type="Proteomes" id="UP001499843"/>
    </source>
</evidence>
<feature type="signal peptide" evidence="1">
    <location>
        <begin position="1"/>
        <end position="29"/>
    </location>
</feature>
<sequence length="208" mass="21984">MRTTRPAQLLAAITLATTGFISVPGAAWASAEPITQDFQTSSGSIGALNHKTVTLKCPSTLPYIVSFGASTEINSDGDESHTHLIDATANEANRSVSVSFTNSEPLNTKPPADVSIKLHVTCSNVKPPQPPSVHFTKNVTVPILGTFSSFVICPVSHPKLVQTHEGHDSNVTLTKLNNVPGSIGGGATWENNDGFAPHPAWVRVYCTT</sequence>
<reference evidence="3" key="1">
    <citation type="journal article" date="2019" name="Int. J. Syst. Evol. Microbiol.">
        <title>The Global Catalogue of Microorganisms (GCM) 10K type strain sequencing project: providing services to taxonomists for standard genome sequencing and annotation.</title>
        <authorList>
            <consortium name="The Broad Institute Genomics Platform"/>
            <consortium name="The Broad Institute Genome Sequencing Center for Infectious Disease"/>
            <person name="Wu L."/>
            <person name="Ma J."/>
        </authorList>
    </citation>
    <scope>NUCLEOTIDE SEQUENCE [LARGE SCALE GENOMIC DNA]</scope>
    <source>
        <strain evidence="3">JCM 16114</strain>
    </source>
</reference>
<comment type="caution">
    <text evidence="2">The sequence shown here is derived from an EMBL/GenBank/DDBJ whole genome shotgun (WGS) entry which is preliminary data.</text>
</comment>
<dbReference type="EMBL" id="BAAAQX010000011">
    <property type="protein sequence ID" value="GAA2209073.1"/>
    <property type="molecule type" value="Genomic_DNA"/>
</dbReference>
<protein>
    <recommendedName>
        <fullName evidence="4">Secreted protein</fullName>
    </recommendedName>
</protein>
<gene>
    <name evidence="2" type="ORF">GCM10009850_045310</name>
</gene>
<organism evidence="2 3">
    <name type="scientific">Nonomuraea monospora</name>
    <dbReference type="NCBI Taxonomy" id="568818"/>
    <lineage>
        <taxon>Bacteria</taxon>
        <taxon>Bacillati</taxon>
        <taxon>Actinomycetota</taxon>
        <taxon>Actinomycetes</taxon>
        <taxon>Streptosporangiales</taxon>
        <taxon>Streptosporangiaceae</taxon>
        <taxon>Nonomuraea</taxon>
    </lineage>
</organism>
<proteinExistence type="predicted"/>
<dbReference type="Proteomes" id="UP001499843">
    <property type="component" value="Unassembled WGS sequence"/>
</dbReference>
<dbReference type="RefSeq" id="WP_344477836.1">
    <property type="nucleotide sequence ID" value="NZ_BAAAQX010000011.1"/>
</dbReference>
<evidence type="ECO:0000256" key="1">
    <source>
        <dbReference type="SAM" id="SignalP"/>
    </source>
</evidence>
<keyword evidence="1" id="KW-0732">Signal</keyword>
<evidence type="ECO:0008006" key="4">
    <source>
        <dbReference type="Google" id="ProtNLM"/>
    </source>
</evidence>
<name>A0ABP5PEV2_9ACTN</name>
<evidence type="ECO:0000313" key="2">
    <source>
        <dbReference type="EMBL" id="GAA2209073.1"/>
    </source>
</evidence>
<keyword evidence="3" id="KW-1185">Reference proteome</keyword>
<feature type="chain" id="PRO_5045274048" description="Secreted protein" evidence="1">
    <location>
        <begin position="30"/>
        <end position="208"/>
    </location>
</feature>
<accession>A0ABP5PEV2</accession>